<feature type="transmembrane region" description="Helical" evidence="9">
    <location>
        <begin position="166"/>
        <end position="189"/>
    </location>
</feature>
<evidence type="ECO:0000256" key="9">
    <source>
        <dbReference type="SAM" id="Phobius"/>
    </source>
</evidence>
<feature type="transmembrane region" description="Helical" evidence="9">
    <location>
        <begin position="321"/>
        <end position="341"/>
    </location>
</feature>
<keyword evidence="4 9" id="KW-0812">Transmembrane</keyword>
<sequence>MGDGMSQGVEGQYAARRERVGRARASGDSKGVRHKDAALEGLRALAIIGIVLYHMRPSMLQGGFLGVTVFFVLTGFLITRSILRALANGTFLYGAYLLKRFKRLVVPALSIITLTAVAIYLWSPSLLPKVQADALPGALFYENWANIFRKVSYFEAAGLPSPLTPLWFLGVTMQFYIVWPVLVAILAVFTQRARRSSKLTVLMYATFALALLSAVLMAVLYHNGEGTTRVYYGTDTRAAELLTGAIAAMAMEWFHMRQRPARVSASDGRARSATPAHAAYAPRMRAGWSPAVVNGVSVVCLLIVCIAAWCANGENAFLYRGGYWLFAAVVALLIVLVQHPACVMRRVLAWKPLVYVGGRSFSIYLVHYPIILIMNPATRTQALAWWEPIVQLMVVLVVGELFYRVIEAPTIRFGLVSRITCAVMAICVAVLAFAPLPWQQISTARAQRLRPETAVTATPAPTSPESAAPSGGAQEETKPADQPTAHPQGPQAEKVPANLDWQRWHCDPAAGTCDADMIMIGDSVTAGAAPVLQQMLPNAYIDGAVSRQLYTGQDVYAQDVAAGHDGSAIIYALGTNSLIRDPSTVQALIDSANGKPMYFVTIRCPYPMQDMNNQVLREYAAKNSNVGIIDWHGASEGHSEYLLDDGTHLTEAGQQAYGELIRKALCGQ</sequence>
<feature type="transmembrane region" description="Helical" evidence="9">
    <location>
        <begin position="353"/>
        <end position="371"/>
    </location>
</feature>
<evidence type="ECO:0000256" key="7">
    <source>
        <dbReference type="ARBA" id="ARBA00023315"/>
    </source>
</evidence>
<evidence type="ECO:0000313" key="11">
    <source>
        <dbReference type="EMBL" id="PKU89596.1"/>
    </source>
</evidence>
<feature type="transmembrane region" description="Helical" evidence="9">
    <location>
        <begin position="415"/>
        <end position="438"/>
    </location>
</feature>
<evidence type="ECO:0000256" key="8">
    <source>
        <dbReference type="SAM" id="MobiDB-lite"/>
    </source>
</evidence>
<evidence type="ECO:0000259" key="10">
    <source>
        <dbReference type="Pfam" id="PF01757"/>
    </source>
</evidence>
<dbReference type="CDD" id="cd01840">
    <property type="entry name" value="SGNH_hydrolase_yrhL_like"/>
    <property type="match status" value="1"/>
</dbReference>
<dbReference type="InterPro" id="IPR050879">
    <property type="entry name" value="Acyltransferase_3"/>
</dbReference>
<proteinExistence type="predicted"/>
<dbReference type="GO" id="GO:0005886">
    <property type="term" value="C:plasma membrane"/>
    <property type="evidence" value="ECO:0007669"/>
    <property type="project" value="UniProtKB-SubCell"/>
</dbReference>
<gene>
    <name evidence="11" type="ORF">CQR46_1327</name>
</gene>
<dbReference type="PANTHER" id="PTHR23028:SF53">
    <property type="entry name" value="ACYL_TRANSF_3 DOMAIN-CONTAINING PROTEIN"/>
    <property type="match status" value="1"/>
</dbReference>
<evidence type="ECO:0000256" key="1">
    <source>
        <dbReference type="ARBA" id="ARBA00004651"/>
    </source>
</evidence>
<evidence type="ECO:0000313" key="12">
    <source>
        <dbReference type="Proteomes" id="UP000233730"/>
    </source>
</evidence>
<dbReference type="AlphaFoldDB" id="A0A2N3QG02"/>
<evidence type="ECO:0000256" key="3">
    <source>
        <dbReference type="ARBA" id="ARBA00022679"/>
    </source>
</evidence>
<keyword evidence="7 11" id="KW-0012">Acyltransferase</keyword>
<feature type="compositionally biased region" description="Low complexity" evidence="8">
    <location>
        <begin position="452"/>
        <end position="470"/>
    </location>
</feature>
<dbReference type="EMBL" id="PCGZ01000008">
    <property type="protein sequence ID" value="PKU89596.1"/>
    <property type="molecule type" value="Genomic_DNA"/>
</dbReference>
<evidence type="ECO:0000256" key="2">
    <source>
        <dbReference type="ARBA" id="ARBA00022475"/>
    </source>
</evidence>
<dbReference type="Pfam" id="PF01757">
    <property type="entry name" value="Acyl_transf_3"/>
    <property type="match status" value="1"/>
</dbReference>
<dbReference type="PANTHER" id="PTHR23028">
    <property type="entry name" value="ACETYLTRANSFERASE"/>
    <property type="match status" value="1"/>
</dbReference>
<dbReference type="Gene3D" id="3.40.50.1110">
    <property type="entry name" value="SGNH hydrolase"/>
    <property type="match status" value="1"/>
</dbReference>
<keyword evidence="2" id="KW-1003">Cell membrane</keyword>
<feature type="transmembrane region" description="Helical" evidence="9">
    <location>
        <begin position="291"/>
        <end position="309"/>
    </location>
</feature>
<feature type="transmembrane region" description="Helical" evidence="9">
    <location>
        <begin position="104"/>
        <end position="123"/>
    </location>
</feature>
<feature type="transmembrane region" description="Helical" evidence="9">
    <location>
        <begin position="236"/>
        <end position="254"/>
    </location>
</feature>
<dbReference type="SUPFAM" id="SSF52266">
    <property type="entry name" value="SGNH hydrolase"/>
    <property type="match status" value="1"/>
</dbReference>
<protein>
    <submittedName>
        <fullName evidence="11">Acyltransferase family</fullName>
    </submittedName>
</protein>
<feature type="region of interest" description="Disordered" evidence="8">
    <location>
        <begin position="449"/>
        <end position="492"/>
    </location>
</feature>
<keyword evidence="5 9" id="KW-1133">Transmembrane helix</keyword>
<keyword evidence="6 9" id="KW-0472">Membrane</keyword>
<evidence type="ECO:0000256" key="4">
    <source>
        <dbReference type="ARBA" id="ARBA00022692"/>
    </source>
</evidence>
<organism evidence="11 12">
    <name type="scientific">Bifidobacterium pseudolongum subsp. globosum</name>
    <dbReference type="NCBI Taxonomy" id="1690"/>
    <lineage>
        <taxon>Bacteria</taxon>
        <taxon>Bacillati</taxon>
        <taxon>Actinomycetota</taxon>
        <taxon>Actinomycetes</taxon>
        <taxon>Bifidobacteriales</taxon>
        <taxon>Bifidobacteriaceae</taxon>
        <taxon>Bifidobacterium</taxon>
    </lineage>
</organism>
<feature type="transmembrane region" description="Helical" evidence="9">
    <location>
        <begin position="383"/>
        <end position="403"/>
    </location>
</feature>
<dbReference type="GO" id="GO:0009103">
    <property type="term" value="P:lipopolysaccharide biosynthetic process"/>
    <property type="evidence" value="ECO:0007669"/>
    <property type="project" value="TreeGrafter"/>
</dbReference>
<dbReference type="InterPro" id="IPR036514">
    <property type="entry name" value="SGNH_hydro_sf"/>
</dbReference>
<dbReference type="InterPro" id="IPR002656">
    <property type="entry name" value="Acyl_transf_3_dom"/>
</dbReference>
<feature type="transmembrane region" description="Helical" evidence="9">
    <location>
        <begin position="201"/>
        <end position="221"/>
    </location>
</feature>
<comment type="caution">
    <text evidence="11">The sequence shown here is derived from an EMBL/GenBank/DDBJ whole genome shotgun (WGS) entry which is preliminary data.</text>
</comment>
<evidence type="ECO:0000256" key="6">
    <source>
        <dbReference type="ARBA" id="ARBA00023136"/>
    </source>
</evidence>
<dbReference type="Proteomes" id="UP000233730">
    <property type="component" value="Unassembled WGS sequence"/>
</dbReference>
<evidence type="ECO:0000256" key="5">
    <source>
        <dbReference type="ARBA" id="ARBA00022989"/>
    </source>
</evidence>
<comment type="subcellular location">
    <subcellularLocation>
        <location evidence="1">Cell membrane</location>
        <topology evidence="1">Multi-pass membrane protein</topology>
    </subcellularLocation>
</comment>
<dbReference type="GO" id="GO:0016747">
    <property type="term" value="F:acyltransferase activity, transferring groups other than amino-acyl groups"/>
    <property type="evidence" value="ECO:0007669"/>
    <property type="project" value="InterPro"/>
</dbReference>
<keyword evidence="3 11" id="KW-0808">Transferase</keyword>
<name>A0A2N3QG02_9BIFI</name>
<accession>A0A2N3QG02</accession>
<feature type="domain" description="Acyltransferase 3" evidence="10">
    <location>
        <begin position="37"/>
        <end position="398"/>
    </location>
</feature>
<feature type="transmembrane region" description="Helical" evidence="9">
    <location>
        <begin position="62"/>
        <end position="83"/>
    </location>
</feature>
<reference evidence="11 12" key="1">
    <citation type="submission" date="2017-10" db="EMBL/GenBank/DDBJ databases">
        <title>Bifidobacterium genomics.</title>
        <authorList>
            <person name="Lugli G.A."/>
            <person name="Milani C."/>
            <person name="Mancabelli L."/>
        </authorList>
    </citation>
    <scope>NUCLEOTIDE SEQUENCE [LARGE SCALE GENOMIC DNA]</scope>
    <source>
        <strain evidence="11 12">1524B</strain>
    </source>
</reference>